<dbReference type="Pfam" id="PF04612">
    <property type="entry name" value="T2SSM"/>
    <property type="match status" value="1"/>
</dbReference>
<dbReference type="EMBL" id="JAUOTP010000002">
    <property type="protein sequence ID" value="MDO6413608.1"/>
    <property type="molecule type" value="Genomic_DNA"/>
</dbReference>
<dbReference type="Gene3D" id="3.30.1360.100">
    <property type="entry name" value="General secretion pathway protein M, EpsM"/>
    <property type="match status" value="1"/>
</dbReference>
<protein>
    <submittedName>
        <fullName evidence="11">Type II secretion system protein GspM</fullName>
    </submittedName>
</protein>
<evidence type="ECO:0000256" key="4">
    <source>
        <dbReference type="ARBA" id="ARBA00022475"/>
    </source>
</evidence>
<dbReference type="Proteomes" id="UP001169764">
    <property type="component" value="Unassembled WGS sequence"/>
</dbReference>
<organism evidence="11 12">
    <name type="scientific">Sphingomonas natans</name>
    <dbReference type="NCBI Taxonomy" id="3063330"/>
    <lineage>
        <taxon>Bacteria</taxon>
        <taxon>Pseudomonadati</taxon>
        <taxon>Pseudomonadota</taxon>
        <taxon>Alphaproteobacteria</taxon>
        <taxon>Sphingomonadales</taxon>
        <taxon>Sphingomonadaceae</taxon>
        <taxon>Sphingomonas</taxon>
    </lineage>
</organism>
<name>A0ABT8Y6S3_9SPHN</name>
<evidence type="ECO:0000256" key="1">
    <source>
        <dbReference type="ARBA" id="ARBA00004377"/>
    </source>
</evidence>
<comment type="subcellular location">
    <subcellularLocation>
        <location evidence="1">Cell inner membrane</location>
        <topology evidence="1">Single-pass membrane protein</topology>
    </subcellularLocation>
</comment>
<evidence type="ECO:0000256" key="9">
    <source>
        <dbReference type="ARBA" id="ARBA00023136"/>
    </source>
</evidence>
<proteinExistence type="inferred from homology"/>
<keyword evidence="5" id="KW-0997">Cell inner membrane</keyword>
<keyword evidence="3" id="KW-0813">Transport</keyword>
<evidence type="ECO:0000256" key="3">
    <source>
        <dbReference type="ARBA" id="ARBA00022448"/>
    </source>
</evidence>
<evidence type="ECO:0000256" key="8">
    <source>
        <dbReference type="ARBA" id="ARBA00022989"/>
    </source>
</evidence>
<evidence type="ECO:0000313" key="12">
    <source>
        <dbReference type="Proteomes" id="UP001169764"/>
    </source>
</evidence>
<keyword evidence="6 10" id="KW-0812">Transmembrane</keyword>
<comment type="caution">
    <text evidence="11">The sequence shown here is derived from an EMBL/GenBank/DDBJ whole genome shotgun (WGS) entry which is preliminary data.</text>
</comment>
<keyword evidence="8 10" id="KW-1133">Transmembrane helix</keyword>
<evidence type="ECO:0000256" key="6">
    <source>
        <dbReference type="ARBA" id="ARBA00022692"/>
    </source>
</evidence>
<dbReference type="SUPFAM" id="SSF103054">
    <property type="entry name" value="General secretion pathway protein M, EpsM"/>
    <property type="match status" value="1"/>
</dbReference>
<feature type="transmembrane region" description="Helical" evidence="10">
    <location>
        <begin position="26"/>
        <end position="45"/>
    </location>
</feature>
<dbReference type="InterPro" id="IPR007690">
    <property type="entry name" value="T2SS_GspM"/>
</dbReference>
<gene>
    <name evidence="11" type="primary">gspM</name>
    <name evidence="11" type="ORF">Q4F19_04355</name>
</gene>
<evidence type="ECO:0000256" key="5">
    <source>
        <dbReference type="ARBA" id="ARBA00022519"/>
    </source>
</evidence>
<comment type="similarity">
    <text evidence="2">Belongs to the GSP M family.</text>
</comment>
<evidence type="ECO:0000256" key="2">
    <source>
        <dbReference type="ARBA" id="ARBA00010637"/>
    </source>
</evidence>
<keyword evidence="4" id="KW-1003">Cell membrane</keyword>
<sequence>MKLGSLAPWWDRGTLWWSGRSQREQVLLGVLAALGTLAILMALVVRPLETARAQATADIRTYDMLAMRLRAAGPGMAGAAARHGPPAGIVAASAGATGVTVQRVEPESGRLTVVLADAPFDAVLRFVADLERTSSLRVGEARIEASATGPGLVTARFVLAGG</sequence>
<keyword evidence="9 10" id="KW-0472">Membrane</keyword>
<evidence type="ECO:0000256" key="7">
    <source>
        <dbReference type="ARBA" id="ARBA00022927"/>
    </source>
</evidence>
<dbReference type="RefSeq" id="WP_303540197.1">
    <property type="nucleotide sequence ID" value="NZ_JAUOTP010000002.1"/>
</dbReference>
<accession>A0ABT8Y6S3</accession>
<reference evidence="11" key="1">
    <citation type="submission" date="2023-07" db="EMBL/GenBank/DDBJ databases">
        <authorList>
            <person name="Kim M."/>
        </authorList>
    </citation>
    <scope>NUCLEOTIDE SEQUENCE</scope>
    <source>
        <strain evidence="11">BIUV-7</strain>
    </source>
</reference>
<keyword evidence="12" id="KW-1185">Reference proteome</keyword>
<keyword evidence="7" id="KW-0653">Protein transport</keyword>
<evidence type="ECO:0000256" key="10">
    <source>
        <dbReference type="SAM" id="Phobius"/>
    </source>
</evidence>
<evidence type="ECO:0000313" key="11">
    <source>
        <dbReference type="EMBL" id="MDO6413608.1"/>
    </source>
</evidence>
<dbReference type="InterPro" id="IPR023229">
    <property type="entry name" value="T2SS_M_periplasmic_sf"/>
</dbReference>